<proteinExistence type="predicted"/>
<dbReference type="AlphaFoldDB" id="A0A0C3AZ99"/>
<gene>
    <name evidence="2" type="ORF">M408DRAFT_212138</name>
</gene>
<dbReference type="EMBL" id="KN824315">
    <property type="protein sequence ID" value="KIM25299.1"/>
    <property type="molecule type" value="Genomic_DNA"/>
</dbReference>
<keyword evidence="3" id="KW-1185">Reference proteome</keyword>
<dbReference type="SUPFAM" id="SSF52058">
    <property type="entry name" value="L domain-like"/>
    <property type="match status" value="1"/>
</dbReference>
<name>A0A0C3AZ99_SERVB</name>
<evidence type="ECO:0000313" key="3">
    <source>
        <dbReference type="Proteomes" id="UP000054097"/>
    </source>
</evidence>
<dbReference type="OrthoDB" id="3229088at2759"/>
<sequence length="432" mass="49892">MWTPTDPNALPSQNETLYAKKAQTRIAAWKNEIQDRRAWIAPVRKLPTEILAQIFVYYSSFSRLAPITITEVCHFWRQVIFTTPQAWSFIYSGGHLCEDELRYLPLFLERSKPCLVHIRISESSKYDRHWFSNQISFSLSILITAHLNRISCLDIHDLDVERLSNVIFPNLTRLEITGSIQNDFPLNKVHFPSLQYLDCRACRLVSGPPGTEYPPLQYLSFYADPYQRWVQVVKGCARSLRALAVRGTFFNEDTIPVISFVFPVLTYLALEEYTKSNSRSPSPLLHAVTPKLVSYEETFLSSHLPILLHEDVRHVVHLRTNSSSQIVHYSSLRFLQLNLILPHENYFISSMETLLKPLREDPTVCPAVEEIEFFSLRNIYDDSPGKWERMKTEAKEKVQTPRSWIKLTLFEGPSALPGSLVDIQCKHGTPHQ</sequence>
<dbReference type="Gene3D" id="1.20.1280.50">
    <property type="match status" value="1"/>
</dbReference>
<reference evidence="3" key="2">
    <citation type="submission" date="2015-01" db="EMBL/GenBank/DDBJ databases">
        <title>Evolutionary Origins and Diversification of the Mycorrhizal Mutualists.</title>
        <authorList>
            <consortium name="DOE Joint Genome Institute"/>
            <consortium name="Mycorrhizal Genomics Consortium"/>
            <person name="Kohler A."/>
            <person name="Kuo A."/>
            <person name="Nagy L.G."/>
            <person name="Floudas D."/>
            <person name="Copeland A."/>
            <person name="Barry K.W."/>
            <person name="Cichocki N."/>
            <person name="Veneault-Fourrey C."/>
            <person name="LaButti K."/>
            <person name="Lindquist E.A."/>
            <person name="Lipzen A."/>
            <person name="Lundell T."/>
            <person name="Morin E."/>
            <person name="Murat C."/>
            <person name="Riley R."/>
            <person name="Ohm R."/>
            <person name="Sun H."/>
            <person name="Tunlid A."/>
            <person name="Henrissat B."/>
            <person name="Grigoriev I.V."/>
            <person name="Hibbett D.S."/>
            <person name="Martin F."/>
        </authorList>
    </citation>
    <scope>NUCLEOTIDE SEQUENCE [LARGE SCALE GENOMIC DNA]</scope>
    <source>
        <strain evidence="3">MAFF 305830</strain>
    </source>
</reference>
<dbReference type="Gene3D" id="3.80.10.10">
    <property type="entry name" value="Ribonuclease Inhibitor"/>
    <property type="match status" value="1"/>
</dbReference>
<feature type="domain" description="F-box" evidence="1">
    <location>
        <begin position="40"/>
        <end position="90"/>
    </location>
</feature>
<evidence type="ECO:0000259" key="1">
    <source>
        <dbReference type="PROSITE" id="PS50181"/>
    </source>
</evidence>
<accession>A0A0C3AZ99</accession>
<dbReference type="PROSITE" id="PS50181">
    <property type="entry name" value="FBOX"/>
    <property type="match status" value="1"/>
</dbReference>
<dbReference type="Proteomes" id="UP000054097">
    <property type="component" value="Unassembled WGS sequence"/>
</dbReference>
<evidence type="ECO:0000313" key="2">
    <source>
        <dbReference type="EMBL" id="KIM25299.1"/>
    </source>
</evidence>
<organism evidence="2 3">
    <name type="scientific">Serendipita vermifera MAFF 305830</name>
    <dbReference type="NCBI Taxonomy" id="933852"/>
    <lineage>
        <taxon>Eukaryota</taxon>
        <taxon>Fungi</taxon>
        <taxon>Dikarya</taxon>
        <taxon>Basidiomycota</taxon>
        <taxon>Agaricomycotina</taxon>
        <taxon>Agaricomycetes</taxon>
        <taxon>Sebacinales</taxon>
        <taxon>Serendipitaceae</taxon>
        <taxon>Serendipita</taxon>
    </lineage>
</organism>
<dbReference type="HOGENOM" id="CLU_039336_0_0_1"/>
<reference evidence="2 3" key="1">
    <citation type="submission" date="2014-04" db="EMBL/GenBank/DDBJ databases">
        <authorList>
            <consortium name="DOE Joint Genome Institute"/>
            <person name="Kuo A."/>
            <person name="Zuccaro A."/>
            <person name="Kohler A."/>
            <person name="Nagy L.G."/>
            <person name="Floudas D."/>
            <person name="Copeland A."/>
            <person name="Barry K.W."/>
            <person name="Cichocki N."/>
            <person name="Veneault-Fourrey C."/>
            <person name="LaButti K."/>
            <person name="Lindquist E.A."/>
            <person name="Lipzen A."/>
            <person name="Lundell T."/>
            <person name="Morin E."/>
            <person name="Murat C."/>
            <person name="Sun H."/>
            <person name="Tunlid A."/>
            <person name="Henrissat B."/>
            <person name="Grigoriev I.V."/>
            <person name="Hibbett D.S."/>
            <person name="Martin F."/>
            <person name="Nordberg H.P."/>
            <person name="Cantor M.N."/>
            <person name="Hua S.X."/>
        </authorList>
    </citation>
    <scope>NUCLEOTIDE SEQUENCE [LARGE SCALE GENOMIC DNA]</scope>
    <source>
        <strain evidence="2 3">MAFF 305830</strain>
    </source>
</reference>
<dbReference type="InterPro" id="IPR001810">
    <property type="entry name" value="F-box_dom"/>
</dbReference>
<dbReference type="InterPro" id="IPR032675">
    <property type="entry name" value="LRR_dom_sf"/>
</dbReference>
<dbReference type="STRING" id="933852.A0A0C3AZ99"/>
<protein>
    <recommendedName>
        <fullName evidence="1">F-box domain-containing protein</fullName>
    </recommendedName>
</protein>